<reference evidence="8 9" key="1">
    <citation type="submission" date="2019-10" db="EMBL/GenBank/DDBJ databases">
        <title>Two novel species isolated from a subtropical stream in China.</title>
        <authorList>
            <person name="Lu H."/>
        </authorList>
    </citation>
    <scope>NUCLEOTIDE SEQUENCE [LARGE SCALE GENOMIC DNA]</scope>
    <source>
        <strain evidence="8 9">FT29W</strain>
    </source>
</reference>
<protein>
    <submittedName>
        <fullName evidence="8">EscR/YscR/HrcR family type III secretion system export apparatus protein</fullName>
    </submittedName>
</protein>
<dbReference type="RefSeq" id="WP_328595883.1">
    <property type="nucleotide sequence ID" value="NZ_WHUG01000009.1"/>
</dbReference>
<name>A0A6A7N6K7_9BURK</name>
<evidence type="ECO:0000313" key="9">
    <source>
        <dbReference type="Proteomes" id="UP000440498"/>
    </source>
</evidence>
<dbReference type="PANTHER" id="PTHR30587">
    <property type="entry name" value="FLAGELLAR BIOSYNTHETIC PROTEIN FLIP"/>
    <property type="match status" value="1"/>
</dbReference>
<evidence type="ECO:0000256" key="3">
    <source>
        <dbReference type="ARBA" id="ARBA00022475"/>
    </source>
</evidence>
<organism evidence="8 9">
    <name type="scientific">Rugamonas aquatica</name>
    <dbReference type="NCBI Taxonomy" id="2743357"/>
    <lineage>
        <taxon>Bacteria</taxon>
        <taxon>Pseudomonadati</taxon>
        <taxon>Pseudomonadota</taxon>
        <taxon>Betaproteobacteria</taxon>
        <taxon>Burkholderiales</taxon>
        <taxon>Oxalobacteraceae</taxon>
        <taxon>Telluria group</taxon>
        <taxon>Rugamonas</taxon>
    </lineage>
</organism>
<comment type="similarity">
    <text evidence="2 7">Belongs to the FliP/MopC/SpaP family.</text>
</comment>
<keyword evidence="9" id="KW-1185">Reference proteome</keyword>
<evidence type="ECO:0000313" key="8">
    <source>
        <dbReference type="EMBL" id="MQA40723.1"/>
    </source>
</evidence>
<proteinExistence type="inferred from homology"/>
<evidence type="ECO:0000256" key="6">
    <source>
        <dbReference type="ARBA" id="ARBA00023136"/>
    </source>
</evidence>
<comment type="subcellular location">
    <subcellularLocation>
        <location evidence="1">Cell membrane</location>
        <topology evidence="1">Multi-pass membrane protein</topology>
    </subcellularLocation>
</comment>
<keyword evidence="3 7" id="KW-1003">Cell membrane</keyword>
<evidence type="ECO:0000256" key="7">
    <source>
        <dbReference type="RuleBase" id="RU362070"/>
    </source>
</evidence>
<dbReference type="InterPro" id="IPR005838">
    <property type="entry name" value="T3SS_IM_P"/>
</dbReference>
<dbReference type="PROSITE" id="PS01061">
    <property type="entry name" value="FLIP_2"/>
    <property type="match status" value="1"/>
</dbReference>
<dbReference type="Pfam" id="PF00813">
    <property type="entry name" value="FliP"/>
    <property type="match status" value="1"/>
</dbReference>
<feature type="transmembrane region" description="Helical" evidence="7">
    <location>
        <begin position="138"/>
        <end position="162"/>
    </location>
</feature>
<evidence type="ECO:0000256" key="2">
    <source>
        <dbReference type="ARBA" id="ARBA00006257"/>
    </source>
</evidence>
<dbReference type="PROSITE" id="PS01060">
    <property type="entry name" value="FLIP_1"/>
    <property type="match status" value="1"/>
</dbReference>
<dbReference type="PRINTS" id="PR01302">
    <property type="entry name" value="TYPE3IMPPROT"/>
</dbReference>
<dbReference type="EMBL" id="WHUG01000009">
    <property type="protein sequence ID" value="MQA40723.1"/>
    <property type="molecule type" value="Genomic_DNA"/>
</dbReference>
<sequence>MSGPDPMVLAFALALLALVPIMIVMTTSFVKIAVVLSLVRNAIGVQQIPPNMALYGLAAILSFYVMAPVGQHMYDTVRADPAATHSVEQLGAAVLRGAEPLRGFLVKQSRPQQREFFLHTAQELWGAKMAAGLQHDHFIVLIPAFLVSELTAAFEIGFLLYLPFVVIDLIVSNILLAMGMMMVSPVTISLPLKLFLFVAVDGWTRLIRGLVLSYV</sequence>
<dbReference type="AlphaFoldDB" id="A0A6A7N6K7"/>
<keyword evidence="5 7" id="KW-1133">Transmembrane helix</keyword>
<dbReference type="PANTHER" id="PTHR30587:SF2">
    <property type="entry name" value="SURFACE PRESENTATION OF ANTIGENS PROTEIN SPAP"/>
    <property type="match status" value="1"/>
</dbReference>
<dbReference type="GO" id="GO:0009306">
    <property type="term" value="P:protein secretion"/>
    <property type="evidence" value="ECO:0007669"/>
    <property type="project" value="UniProtKB-UniRule"/>
</dbReference>
<keyword evidence="4 7" id="KW-0812">Transmembrane</keyword>
<evidence type="ECO:0000256" key="1">
    <source>
        <dbReference type="ARBA" id="ARBA00004651"/>
    </source>
</evidence>
<dbReference type="InterPro" id="IPR005773">
    <property type="entry name" value="T3SS_YscR-like"/>
</dbReference>
<comment type="caution">
    <text evidence="8">The sequence shown here is derived from an EMBL/GenBank/DDBJ whole genome shotgun (WGS) entry which is preliminary data.</text>
</comment>
<evidence type="ECO:0000256" key="4">
    <source>
        <dbReference type="ARBA" id="ARBA00022692"/>
    </source>
</evidence>
<evidence type="ECO:0000256" key="5">
    <source>
        <dbReference type="ARBA" id="ARBA00022989"/>
    </source>
</evidence>
<gene>
    <name evidence="8" type="ORF">GEV02_21500</name>
</gene>
<feature type="transmembrane region" description="Helical" evidence="7">
    <location>
        <begin position="174"/>
        <end position="200"/>
    </location>
</feature>
<accession>A0A6A7N6K7</accession>
<dbReference type="GO" id="GO:0005886">
    <property type="term" value="C:plasma membrane"/>
    <property type="evidence" value="ECO:0007669"/>
    <property type="project" value="UniProtKB-SubCell"/>
</dbReference>
<keyword evidence="6 7" id="KW-0472">Membrane</keyword>
<feature type="transmembrane region" description="Helical" evidence="7">
    <location>
        <begin position="53"/>
        <end position="70"/>
    </location>
</feature>
<comment type="caution">
    <text evidence="7">Lacks conserved residue(s) required for the propagation of feature annotation.</text>
</comment>
<dbReference type="NCBIfam" id="TIGR01102">
    <property type="entry name" value="yscR"/>
    <property type="match status" value="1"/>
</dbReference>
<dbReference type="Proteomes" id="UP000440498">
    <property type="component" value="Unassembled WGS sequence"/>
</dbReference>
<dbReference type="NCBIfam" id="NF009438">
    <property type="entry name" value="PRK12797.1"/>
    <property type="match status" value="1"/>
</dbReference>